<dbReference type="Pfam" id="PF14905">
    <property type="entry name" value="OMP_b-brl_3"/>
    <property type="match status" value="1"/>
</dbReference>
<dbReference type="RefSeq" id="WP_107934134.1">
    <property type="nucleotide sequence ID" value="NZ_PZZN01000003.1"/>
</dbReference>
<dbReference type="Proteomes" id="UP000240996">
    <property type="component" value="Unassembled WGS sequence"/>
</dbReference>
<evidence type="ECO:0000313" key="8">
    <source>
        <dbReference type="EMBL" id="PTM45138.1"/>
    </source>
</evidence>
<evidence type="ECO:0000256" key="5">
    <source>
        <dbReference type="SAM" id="SignalP"/>
    </source>
</evidence>
<dbReference type="Pfam" id="PF07715">
    <property type="entry name" value="Plug"/>
    <property type="match status" value="1"/>
</dbReference>
<feature type="domain" description="TonB-dependent receptor plug" evidence="6">
    <location>
        <begin position="58"/>
        <end position="166"/>
    </location>
</feature>
<proteinExistence type="predicted"/>
<dbReference type="SUPFAM" id="SSF56935">
    <property type="entry name" value="Porins"/>
    <property type="match status" value="1"/>
</dbReference>
<reference evidence="8 9" key="1">
    <citation type="submission" date="2018-04" db="EMBL/GenBank/DDBJ databases">
        <title>Genomic Encyclopedia of Type Strains, Phase III (KMG-III): the genomes of soil and plant-associated and newly described type strains.</title>
        <authorList>
            <person name="Whitman W."/>
        </authorList>
    </citation>
    <scope>NUCLEOTIDE SEQUENCE [LARGE SCALE GENOMIC DNA]</scope>
    <source>
        <strain evidence="8 9">NW12</strain>
    </source>
</reference>
<feature type="region of interest" description="Disordered" evidence="4">
    <location>
        <begin position="631"/>
        <end position="668"/>
    </location>
</feature>
<dbReference type="InterPro" id="IPR037066">
    <property type="entry name" value="Plug_dom_sf"/>
</dbReference>
<dbReference type="InterPro" id="IPR041700">
    <property type="entry name" value="OMP_b-brl_3"/>
</dbReference>
<dbReference type="Gene3D" id="2.40.170.20">
    <property type="entry name" value="TonB-dependent receptor, beta-barrel domain"/>
    <property type="match status" value="1"/>
</dbReference>
<protein>
    <submittedName>
        <fullName evidence="8">TonB-dependent receptor</fullName>
    </submittedName>
</protein>
<evidence type="ECO:0000256" key="4">
    <source>
        <dbReference type="SAM" id="MobiDB-lite"/>
    </source>
</evidence>
<accession>A0A2T4YP17</accession>
<dbReference type="GO" id="GO:0009279">
    <property type="term" value="C:cell outer membrane"/>
    <property type="evidence" value="ECO:0007669"/>
    <property type="project" value="UniProtKB-SubCell"/>
</dbReference>
<keyword evidence="2" id="KW-0472">Membrane</keyword>
<keyword evidence="9" id="KW-1185">Reference proteome</keyword>
<evidence type="ECO:0000313" key="9">
    <source>
        <dbReference type="Proteomes" id="UP000240996"/>
    </source>
</evidence>
<keyword evidence="5" id="KW-0732">Signal</keyword>
<dbReference type="AlphaFoldDB" id="A0A2T4YP17"/>
<gene>
    <name evidence="8" type="ORF">C8J24_3358</name>
</gene>
<evidence type="ECO:0000256" key="1">
    <source>
        <dbReference type="ARBA" id="ARBA00004442"/>
    </source>
</evidence>
<feature type="domain" description="Outer membrane protein beta-barrel" evidence="7">
    <location>
        <begin position="539"/>
        <end position="733"/>
    </location>
</feature>
<keyword evidence="8" id="KW-0675">Receptor</keyword>
<name>A0A2T4YP17_9SPHN</name>
<organism evidence="8 9">
    <name type="scientific">Sphingomonas aerolata</name>
    <dbReference type="NCBI Taxonomy" id="185951"/>
    <lineage>
        <taxon>Bacteria</taxon>
        <taxon>Pseudomonadati</taxon>
        <taxon>Pseudomonadota</taxon>
        <taxon>Alphaproteobacteria</taxon>
        <taxon>Sphingomonadales</taxon>
        <taxon>Sphingomonadaceae</taxon>
        <taxon>Sphingomonas</taxon>
    </lineage>
</organism>
<feature type="chain" id="PRO_5015667626" evidence="5">
    <location>
        <begin position="32"/>
        <end position="879"/>
    </location>
</feature>
<dbReference type="InterPro" id="IPR036942">
    <property type="entry name" value="Beta-barrel_TonB_sf"/>
</dbReference>
<evidence type="ECO:0000259" key="7">
    <source>
        <dbReference type="Pfam" id="PF14905"/>
    </source>
</evidence>
<dbReference type="PANTHER" id="PTHR40980">
    <property type="entry name" value="PLUG DOMAIN-CONTAINING PROTEIN"/>
    <property type="match status" value="1"/>
</dbReference>
<keyword evidence="3" id="KW-0998">Cell outer membrane</keyword>
<evidence type="ECO:0000256" key="2">
    <source>
        <dbReference type="ARBA" id="ARBA00023136"/>
    </source>
</evidence>
<dbReference type="PANTHER" id="PTHR40980:SF4">
    <property type="entry name" value="TONB-DEPENDENT RECEPTOR-LIKE BETA-BARREL DOMAIN-CONTAINING PROTEIN"/>
    <property type="match status" value="1"/>
</dbReference>
<comment type="subcellular location">
    <subcellularLocation>
        <location evidence="1">Cell outer membrane</location>
    </subcellularLocation>
</comment>
<evidence type="ECO:0000256" key="3">
    <source>
        <dbReference type="ARBA" id="ARBA00023237"/>
    </source>
</evidence>
<dbReference type="Gene3D" id="2.170.130.10">
    <property type="entry name" value="TonB-dependent receptor, plug domain"/>
    <property type="match status" value="1"/>
</dbReference>
<evidence type="ECO:0000259" key="6">
    <source>
        <dbReference type="Pfam" id="PF07715"/>
    </source>
</evidence>
<feature type="signal peptide" evidence="5">
    <location>
        <begin position="1"/>
        <end position="31"/>
    </location>
</feature>
<dbReference type="InterPro" id="IPR012910">
    <property type="entry name" value="Plug_dom"/>
</dbReference>
<dbReference type="EMBL" id="PZZN01000003">
    <property type="protein sequence ID" value="PTM45138.1"/>
    <property type="molecule type" value="Genomic_DNA"/>
</dbReference>
<dbReference type="InterPro" id="IPR010104">
    <property type="entry name" value="TonB_rcpt_bac"/>
</dbReference>
<sequence length="879" mass="97191">MLFLSPARRVRLAASAAYTLPLLFVASAANAEDPTADPEQTKSDIIVMGDRAIRSDKEQSTSVRDSIVFDDLETLSADGSVAGQLILLPGISAIEDGDAPRFVSIRGISPDLNQTTIDGITLATIGNDGEGSRKVNLQQIPSELAFHNDVYKTFTAEQDGAAIGGIVDIVTRSAFALRRRYVMVDGYGIYSSFKGDGGSNAGNGSTPHFGAGGKMVFADKFGAGDQFGVVLSARYENRIRNSRKWWQDTKYYFSDAGKKLAGPDDPAWNGIAVPYNHSYGSYTNRLQTAGSSAKFEWRPLGTDIYASLLGFNYRQWESSTMNKNDYYTKNSVSDLTAEGGGSDINSLYSRYRYDTWNKATVGAIGNVEWHDDRSSLRVRGGYTRARYDNTQPYIGVRAYPTGLSLDWAAGNDGTGGLPYVTGIDKPGLVLGSPYKLSTAQTTYRMANEGLANARVDYGWNAEPEDRGFGFVTGIEFRNLELSRNVDMTEYKLGQAMNAYLYDPGYVPVGAPQSFPWVDWARVKKELWPKFVKDVPNSTYDSITGDYRYTERLVTPFLSLHYATDDTTLVAGVRYDHTRFSAFQPTITGGTASAVMTRNKGGYQYLLPSFTGIQDFAGGKKLRLSYSRTLGRPTPGNIAQPESLNCGDEDSGGADCSISRGNPDLRPRRSDNLDVQFEQYFHKDGIISLGAFAKWIKDDIFTLTTTQLIDDVNYRVRQPLNADNSRLYGVEFQAADHDVNLFGQRIDPFFNATWLKGRMSITSDAGTRTLDRLIYQPKWIINGGATLRLPAIDGAFRTTVTHRGSYMEGIGETAQDDNGRAELTTVNLGLWHRVTKHVTFKYEITNLLNDQPKFLVGNGLRYVSEVDDYGQGAFFHIMLR</sequence>
<comment type="caution">
    <text evidence="8">The sequence shown here is derived from an EMBL/GenBank/DDBJ whole genome shotgun (WGS) entry which is preliminary data.</text>
</comment>
<dbReference type="NCBIfam" id="TIGR01782">
    <property type="entry name" value="TonB-Xanth-Caul"/>
    <property type="match status" value="1"/>
</dbReference>